<proteinExistence type="predicted"/>
<name>F0EQ11_ENTCA</name>
<evidence type="ECO:0000313" key="1">
    <source>
        <dbReference type="EMBL" id="EGC67809.1"/>
    </source>
</evidence>
<sequence>MVVLRPFFKKEKRSFLPSTFQPPPPLRRAKKIDVQGTSVEQKVDISLKSCYNYYVKRSCANNSPTAPFKTAADQLVKNNRNPAKVDGYFFALFFRFFLLLRLEERVFIMVSASFTHASIKPMKANKTGAIANKMPIISTSCKRLLLSSDFDSTFIMHHLTFKKSATVTNFTVLILYHNSR</sequence>
<organism evidence="1 2">
    <name type="scientific">Enterococcus casseliflavus ATCC 12755</name>
    <dbReference type="NCBI Taxonomy" id="888066"/>
    <lineage>
        <taxon>Bacteria</taxon>
        <taxon>Bacillati</taxon>
        <taxon>Bacillota</taxon>
        <taxon>Bacilli</taxon>
        <taxon>Lactobacillales</taxon>
        <taxon>Enterococcaceae</taxon>
        <taxon>Enterococcus</taxon>
    </lineage>
</organism>
<comment type="caution">
    <text evidence="1">The sequence shown here is derived from an EMBL/GenBank/DDBJ whole genome shotgun (WGS) entry which is preliminary data.</text>
</comment>
<protein>
    <submittedName>
        <fullName evidence="1">Uncharacterized protein</fullName>
    </submittedName>
</protein>
<dbReference type="Proteomes" id="UP000004835">
    <property type="component" value="Unassembled WGS sequence"/>
</dbReference>
<dbReference type="HOGENOM" id="CLU_1493991_0_0_9"/>
<dbReference type="EMBL" id="AEWT01000039">
    <property type="protein sequence ID" value="EGC67809.1"/>
    <property type="molecule type" value="Genomic_DNA"/>
</dbReference>
<evidence type="ECO:0000313" key="2">
    <source>
        <dbReference type="Proteomes" id="UP000004835"/>
    </source>
</evidence>
<reference evidence="1 2" key="1">
    <citation type="submission" date="2011-01" db="EMBL/GenBank/DDBJ databases">
        <authorList>
            <person name="Muzny D."/>
            <person name="Qin X."/>
            <person name="Deng J."/>
            <person name="Jiang H."/>
            <person name="Liu Y."/>
            <person name="Qu J."/>
            <person name="Song X.-Z."/>
            <person name="Zhang L."/>
            <person name="Thornton R."/>
            <person name="Coyle M."/>
            <person name="Francisco L."/>
            <person name="Jackson L."/>
            <person name="Javaid M."/>
            <person name="Korchina V."/>
            <person name="Kovar C."/>
            <person name="Mata R."/>
            <person name="Mathew T."/>
            <person name="Ngo R."/>
            <person name="Nguyen L."/>
            <person name="Nguyen N."/>
            <person name="Okwuonu G."/>
            <person name="Ongeri F."/>
            <person name="Pham C."/>
            <person name="Simmons D."/>
            <person name="Wilczek-Boney K."/>
            <person name="Hale W."/>
            <person name="Jakkamsetti A."/>
            <person name="Pham P."/>
            <person name="Ruth R."/>
            <person name="San Lucas F."/>
            <person name="Warren J."/>
            <person name="Zhang J."/>
            <person name="Zhao Z."/>
            <person name="Zhou C."/>
            <person name="Zhu D."/>
            <person name="Lee S."/>
            <person name="Bess C."/>
            <person name="Blankenburg K."/>
            <person name="Forbes L."/>
            <person name="Fu Q."/>
            <person name="Gubbala S."/>
            <person name="Hirani K."/>
            <person name="Jayaseelan J.C."/>
            <person name="Lara F."/>
            <person name="Munidasa M."/>
            <person name="Palculict T."/>
            <person name="Patil S."/>
            <person name="Pu L.-L."/>
            <person name="Saada N."/>
            <person name="Tang L."/>
            <person name="Weissenberger G."/>
            <person name="Zhu Y."/>
            <person name="Hemphill L."/>
            <person name="Shang Y."/>
            <person name="Youmans B."/>
            <person name="Ayvaz T."/>
            <person name="Ross M."/>
            <person name="Santibanez J."/>
            <person name="Aqrawi P."/>
            <person name="Gross S."/>
            <person name="Joshi V."/>
            <person name="Fowler G."/>
            <person name="Nazareth L."/>
            <person name="Reid J."/>
            <person name="Worley K."/>
            <person name="Petrosino J."/>
            <person name="Highlander S."/>
            <person name="Gibbs R."/>
        </authorList>
    </citation>
    <scope>NUCLEOTIDE SEQUENCE [LARGE SCALE GENOMIC DNA]</scope>
    <source>
        <strain evidence="1 2">ATCC 12755</strain>
    </source>
</reference>
<gene>
    <name evidence="1" type="ORF">HMPREF9087_3503</name>
</gene>
<accession>F0EQ11</accession>
<dbReference type="AlphaFoldDB" id="F0EQ11"/>